<keyword evidence="10" id="KW-1185">Reference proteome</keyword>
<dbReference type="PANTHER" id="PTHR43711:SF1">
    <property type="entry name" value="HISTIDINE KINASE 1"/>
    <property type="match status" value="1"/>
</dbReference>
<evidence type="ECO:0000256" key="2">
    <source>
        <dbReference type="ARBA" id="ARBA00012438"/>
    </source>
</evidence>
<sequence>MLRVASVLSFFAGLVAVTIWIATALVEHAVERDASRRSLEWAEFAVWHVPRIDDLAQGLPSDPAELAAFEDLAHFGGVFRFKIFSPDGVLRFVSDDPGSVGSSLGTHNEHAVAVLTSGEAMTFVKDGREKPDRPDLYSETYLPVYDGDRLVAIAETYMDQTTKVAAVRTEYAIVGAALAGMILLALLIPSGSLWVMFRRLRRTNAELEEAQVRAQASDKSKSEFISTVSHELRTPLTSIKGALAMLESGKFAELDGSAKRLLEMALKNAEVLHLLVDDLLDFGKLATGGLEIRPCATDIAGLVQDEVDRIDSYDADRQVECRYTGERGPLFAHADPARIAQVVRNLLSNALKFSPVGGKVFVSVRERCGAIRVEVKDFGCGIPPCDQERIFEKFTQIDSSNTRQHSGAGLGLAISKEIVEAHDGRIGVTSAPGRGSAFYIDLPFCEGAAEAGAVELRNVA</sequence>
<dbReference type="Proteomes" id="UP000003635">
    <property type="component" value="Unassembled WGS sequence"/>
</dbReference>
<evidence type="ECO:0000256" key="5">
    <source>
        <dbReference type="ARBA" id="ARBA00022777"/>
    </source>
</evidence>
<keyword evidence="3" id="KW-0597">Phosphoprotein</keyword>
<evidence type="ECO:0000256" key="3">
    <source>
        <dbReference type="ARBA" id="ARBA00022553"/>
    </source>
</evidence>
<keyword evidence="7" id="KW-0472">Membrane</keyword>
<evidence type="ECO:0000256" key="4">
    <source>
        <dbReference type="ARBA" id="ARBA00022679"/>
    </source>
</evidence>
<dbReference type="InterPro" id="IPR036890">
    <property type="entry name" value="HATPase_C_sf"/>
</dbReference>
<dbReference type="CDD" id="cd00082">
    <property type="entry name" value="HisKA"/>
    <property type="match status" value="1"/>
</dbReference>
<name>Q2CF02_OCEGH</name>
<evidence type="ECO:0000256" key="7">
    <source>
        <dbReference type="SAM" id="Phobius"/>
    </source>
</evidence>
<dbReference type="InterPro" id="IPR036097">
    <property type="entry name" value="HisK_dim/P_sf"/>
</dbReference>
<dbReference type="PROSITE" id="PS50109">
    <property type="entry name" value="HIS_KIN"/>
    <property type="match status" value="1"/>
</dbReference>
<keyword evidence="6" id="KW-0902">Two-component regulatory system</keyword>
<dbReference type="Gene3D" id="1.10.287.130">
    <property type="match status" value="1"/>
</dbReference>
<evidence type="ECO:0000313" key="9">
    <source>
        <dbReference type="EMBL" id="EAR51325.1"/>
    </source>
</evidence>
<dbReference type="EC" id="2.7.13.3" evidence="2"/>
<organism evidence="9 10">
    <name type="scientific">Oceanicola granulosus (strain ATCC BAA-861 / DSM 15982 / KCTC 12143 / HTCC2516)</name>
    <dbReference type="NCBI Taxonomy" id="314256"/>
    <lineage>
        <taxon>Bacteria</taxon>
        <taxon>Pseudomonadati</taxon>
        <taxon>Pseudomonadota</taxon>
        <taxon>Alphaproteobacteria</taxon>
        <taxon>Rhodobacterales</taxon>
        <taxon>Roseobacteraceae</taxon>
        <taxon>Oceanicola</taxon>
    </lineage>
</organism>
<dbReference type="GO" id="GO:0000155">
    <property type="term" value="F:phosphorelay sensor kinase activity"/>
    <property type="evidence" value="ECO:0007669"/>
    <property type="project" value="InterPro"/>
</dbReference>
<dbReference type="SMART" id="SM00387">
    <property type="entry name" value="HATPase_c"/>
    <property type="match status" value="1"/>
</dbReference>
<dbReference type="STRING" id="314256.OG2516_17890"/>
<dbReference type="InterPro" id="IPR004358">
    <property type="entry name" value="Sig_transdc_His_kin-like_C"/>
</dbReference>
<reference evidence="9 10" key="1">
    <citation type="journal article" date="2010" name="J. Bacteriol.">
        <title>Genome sequences of Oceanicola granulosus HTCC2516(T) and Oceanicola batsensis HTCC2597(TDelta).</title>
        <authorList>
            <person name="Thrash J.C."/>
            <person name="Cho J.C."/>
            <person name="Vergin K.L."/>
            <person name="Giovannoni S.J."/>
        </authorList>
    </citation>
    <scope>NUCLEOTIDE SEQUENCE [LARGE SCALE GENOMIC DNA]</scope>
    <source>
        <strain evidence="10">ATCC BAA-861 / DSM 15982 / KCTC 12143 / HTCC2516</strain>
    </source>
</reference>
<dbReference type="InterPro" id="IPR003594">
    <property type="entry name" value="HATPase_dom"/>
</dbReference>
<gene>
    <name evidence="9" type="ORF">OG2516_17890</name>
</gene>
<keyword evidence="7" id="KW-1133">Transmembrane helix</keyword>
<comment type="catalytic activity">
    <reaction evidence="1">
        <text>ATP + protein L-histidine = ADP + protein N-phospho-L-histidine.</text>
        <dbReference type="EC" id="2.7.13.3"/>
    </reaction>
</comment>
<dbReference type="Pfam" id="PF02518">
    <property type="entry name" value="HATPase_c"/>
    <property type="match status" value="1"/>
</dbReference>
<proteinExistence type="predicted"/>
<dbReference type="InterPro" id="IPR005467">
    <property type="entry name" value="His_kinase_dom"/>
</dbReference>
<comment type="caution">
    <text evidence="9">The sequence shown here is derived from an EMBL/GenBank/DDBJ whole genome shotgun (WGS) entry which is preliminary data.</text>
</comment>
<dbReference type="Pfam" id="PF00512">
    <property type="entry name" value="HisKA"/>
    <property type="match status" value="1"/>
</dbReference>
<dbReference type="AlphaFoldDB" id="Q2CF02"/>
<evidence type="ECO:0000256" key="6">
    <source>
        <dbReference type="ARBA" id="ARBA00023012"/>
    </source>
</evidence>
<dbReference type="RefSeq" id="WP_007256855.1">
    <property type="nucleotide sequence ID" value="NZ_CH724109.1"/>
</dbReference>
<keyword evidence="7" id="KW-0812">Transmembrane</keyword>
<dbReference type="InterPro" id="IPR050736">
    <property type="entry name" value="Sensor_HK_Regulatory"/>
</dbReference>
<keyword evidence="5" id="KW-0418">Kinase</keyword>
<dbReference type="Gene3D" id="3.30.565.10">
    <property type="entry name" value="Histidine kinase-like ATPase, C-terminal domain"/>
    <property type="match status" value="1"/>
</dbReference>
<evidence type="ECO:0000259" key="8">
    <source>
        <dbReference type="PROSITE" id="PS50109"/>
    </source>
</evidence>
<feature type="transmembrane region" description="Helical" evidence="7">
    <location>
        <begin position="171"/>
        <end position="197"/>
    </location>
</feature>
<keyword evidence="4" id="KW-0808">Transferase</keyword>
<dbReference type="SMART" id="SM00388">
    <property type="entry name" value="HisKA"/>
    <property type="match status" value="1"/>
</dbReference>
<dbReference type="SUPFAM" id="SSF55874">
    <property type="entry name" value="ATPase domain of HSP90 chaperone/DNA topoisomerase II/histidine kinase"/>
    <property type="match status" value="1"/>
</dbReference>
<dbReference type="eggNOG" id="COG5002">
    <property type="taxonomic scope" value="Bacteria"/>
</dbReference>
<dbReference type="EMBL" id="AAOT01000014">
    <property type="protein sequence ID" value="EAR51325.1"/>
    <property type="molecule type" value="Genomic_DNA"/>
</dbReference>
<dbReference type="PANTHER" id="PTHR43711">
    <property type="entry name" value="TWO-COMPONENT HISTIDINE KINASE"/>
    <property type="match status" value="1"/>
</dbReference>
<feature type="domain" description="Histidine kinase" evidence="8">
    <location>
        <begin position="227"/>
        <end position="446"/>
    </location>
</feature>
<evidence type="ECO:0000256" key="1">
    <source>
        <dbReference type="ARBA" id="ARBA00000085"/>
    </source>
</evidence>
<dbReference type="CDD" id="cd16922">
    <property type="entry name" value="HATPase_EvgS-ArcB-TorS-like"/>
    <property type="match status" value="1"/>
</dbReference>
<dbReference type="FunFam" id="3.30.565.10:FF:000006">
    <property type="entry name" value="Sensor histidine kinase WalK"/>
    <property type="match status" value="1"/>
</dbReference>
<protein>
    <recommendedName>
        <fullName evidence="2">histidine kinase</fullName>
        <ecNumber evidence="2">2.7.13.3</ecNumber>
    </recommendedName>
</protein>
<dbReference type="HOGENOM" id="CLU_594254_0_0_5"/>
<evidence type="ECO:0000313" key="10">
    <source>
        <dbReference type="Proteomes" id="UP000003635"/>
    </source>
</evidence>
<dbReference type="InterPro" id="IPR003661">
    <property type="entry name" value="HisK_dim/P_dom"/>
</dbReference>
<accession>Q2CF02</accession>
<dbReference type="SUPFAM" id="SSF47384">
    <property type="entry name" value="Homodimeric domain of signal transducing histidine kinase"/>
    <property type="match status" value="1"/>
</dbReference>
<dbReference type="PRINTS" id="PR00344">
    <property type="entry name" value="BCTRLSENSOR"/>
</dbReference>